<reference evidence="4" key="1">
    <citation type="submission" date="2019-11" db="EMBL/GenBank/DDBJ databases">
        <authorList>
            <person name="Feng L."/>
        </authorList>
    </citation>
    <scope>NUCLEOTIDE SEQUENCE</scope>
    <source>
        <strain evidence="4">FplautiiLFYP42</strain>
    </source>
</reference>
<dbReference type="GO" id="GO:0003677">
    <property type="term" value="F:DNA binding"/>
    <property type="evidence" value="ECO:0007669"/>
    <property type="project" value="UniProtKB-KW"/>
</dbReference>
<evidence type="ECO:0000313" key="4">
    <source>
        <dbReference type="EMBL" id="VYU43563.1"/>
    </source>
</evidence>
<sequence>MKPDEHANGKGIADSQIRCCRSLCRQALEKAVEEHLILCNPAIGCKCPPAKREEMKIPSGETMQRVLIQAKEENYYELFLLEFATGLRLACDWPATGLRLRELAALQWDDLNLTTGELRIDKQASIGGSEVVICEPRTKAAVRTMILPPSVRRVLAEYKTKVDSRWMFPSPKKEDLPMRPSSPHKRLHRILDYAGCERVRFHGPCHTFATNA</sequence>
<dbReference type="RefSeq" id="WP_243283960.1">
    <property type="nucleotide sequence ID" value="NZ_CACRUB010000040.1"/>
</dbReference>
<dbReference type="InterPro" id="IPR011010">
    <property type="entry name" value="DNA_brk_join_enz"/>
</dbReference>
<dbReference type="InterPro" id="IPR002104">
    <property type="entry name" value="Integrase_catalytic"/>
</dbReference>
<evidence type="ECO:0000256" key="1">
    <source>
        <dbReference type="ARBA" id="ARBA00023125"/>
    </source>
</evidence>
<dbReference type="PROSITE" id="PS51898">
    <property type="entry name" value="TYR_RECOMBINASE"/>
    <property type="match status" value="1"/>
</dbReference>
<keyword evidence="1" id="KW-0238">DNA-binding</keyword>
<dbReference type="InterPro" id="IPR013762">
    <property type="entry name" value="Integrase-like_cat_sf"/>
</dbReference>
<dbReference type="EMBL" id="CACRUB010000040">
    <property type="protein sequence ID" value="VYU43563.1"/>
    <property type="molecule type" value="Genomic_DNA"/>
</dbReference>
<dbReference type="GO" id="GO:0015074">
    <property type="term" value="P:DNA integration"/>
    <property type="evidence" value="ECO:0007669"/>
    <property type="project" value="InterPro"/>
</dbReference>
<evidence type="ECO:0000256" key="2">
    <source>
        <dbReference type="ARBA" id="ARBA00023172"/>
    </source>
</evidence>
<dbReference type="AlphaFoldDB" id="A0A6N3EX21"/>
<keyword evidence="2" id="KW-0233">DNA recombination</keyword>
<name>A0A6N3EX21_FLAPL</name>
<proteinExistence type="predicted"/>
<feature type="domain" description="Tyr recombinase" evidence="3">
    <location>
        <begin position="53"/>
        <end position="212"/>
    </location>
</feature>
<dbReference type="Pfam" id="PF00589">
    <property type="entry name" value="Phage_integrase"/>
    <property type="match status" value="1"/>
</dbReference>
<dbReference type="Gene3D" id="1.10.150.130">
    <property type="match status" value="1"/>
</dbReference>
<dbReference type="SUPFAM" id="SSF56349">
    <property type="entry name" value="DNA breaking-rejoining enzymes"/>
    <property type="match status" value="1"/>
</dbReference>
<protein>
    <submittedName>
        <fullName evidence="4">Phage integrase family protein</fullName>
    </submittedName>
</protein>
<gene>
    <name evidence="4" type="ORF">FPLFYP42_02301</name>
</gene>
<accession>A0A6N3EX21</accession>
<evidence type="ECO:0000259" key="3">
    <source>
        <dbReference type="PROSITE" id="PS51898"/>
    </source>
</evidence>
<dbReference type="InterPro" id="IPR010998">
    <property type="entry name" value="Integrase_recombinase_N"/>
</dbReference>
<organism evidence="4">
    <name type="scientific">Flavonifractor plautii</name>
    <name type="common">Fusobacterium plautii</name>
    <dbReference type="NCBI Taxonomy" id="292800"/>
    <lineage>
        <taxon>Bacteria</taxon>
        <taxon>Bacillati</taxon>
        <taxon>Bacillota</taxon>
        <taxon>Clostridia</taxon>
        <taxon>Eubacteriales</taxon>
        <taxon>Oscillospiraceae</taxon>
        <taxon>Flavonifractor</taxon>
    </lineage>
</organism>
<dbReference type="Gene3D" id="1.10.443.10">
    <property type="entry name" value="Intergrase catalytic core"/>
    <property type="match status" value="1"/>
</dbReference>
<dbReference type="GO" id="GO:0006310">
    <property type="term" value="P:DNA recombination"/>
    <property type="evidence" value="ECO:0007669"/>
    <property type="project" value="UniProtKB-KW"/>
</dbReference>